<dbReference type="EMBL" id="BART01035551">
    <property type="protein sequence ID" value="GAH15543.1"/>
    <property type="molecule type" value="Genomic_DNA"/>
</dbReference>
<keyword evidence="1" id="KW-0175">Coiled coil</keyword>
<comment type="caution">
    <text evidence="2">The sequence shown here is derived from an EMBL/GenBank/DDBJ whole genome shotgun (WGS) entry which is preliminary data.</text>
</comment>
<sequence length="179" mass="21312">MVECPICNKPLQDDFALNGHLRLSKDSDHQAYYMQQKQLQMTESPKQLNHNPELKPSSTGDLRTFLKKYAADHQENQELCASIERVLEADRKIREQELEDKYEQRKEELQRNYTEHKQELDRQYETFKKDYTKEKNEEYDGYKQRLDEDYQQKANGLQHSVNVAFEKGLKTGSFVFHCA</sequence>
<dbReference type="AlphaFoldDB" id="X1F440"/>
<accession>X1F440</accession>
<proteinExistence type="predicted"/>
<reference evidence="2" key="1">
    <citation type="journal article" date="2014" name="Front. Microbiol.">
        <title>High frequency of phylogenetically diverse reductive dehalogenase-homologous genes in deep subseafloor sedimentary metagenomes.</title>
        <authorList>
            <person name="Kawai M."/>
            <person name="Futagami T."/>
            <person name="Toyoda A."/>
            <person name="Takaki Y."/>
            <person name="Nishi S."/>
            <person name="Hori S."/>
            <person name="Arai W."/>
            <person name="Tsubouchi T."/>
            <person name="Morono Y."/>
            <person name="Uchiyama I."/>
            <person name="Ito T."/>
            <person name="Fujiyama A."/>
            <person name="Inagaki F."/>
            <person name="Takami H."/>
        </authorList>
    </citation>
    <scope>NUCLEOTIDE SEQUENCE</scope>
    <source>
        <strain evidence="2">Expedition CK06-06</strain>
    </source>
</reference>
<evidence type="ECO:0000313" key="2">
    <source>
        <dbReference type="EMBL" id="GAH15543.1"/>
    </source>
</evidence>
<protein>
    <submittedName>
        <fullName evidence="2">Uncharacterized protein</fullName>
    </submittedName>
</protein>
<gene>
    <name evidence="2" type="ORF">S01H4_60327</name>
</gene>
<organism evidence="2">
    <name type="scientific">marine sediment metagenome</name>
    <dbReference type="NCBI Taxonomy" id="412755"/>
    <lineage>
        <taxon>unclassified sequences</taxon>
        <taxon>metagenomes</taxon>
        <taxon>ecological metagenomes</taxon>
    </lineage>
</organism>
<feature type="non-terminal residue" evidence="2">
    <location>
        <position position="179"/>
    </location>
</feature>
<name>X1F440_9ZZZZ</name>
<feature type="coiled-coil region" evidence="1">
    <location>
        <begin position="92"/>
        <end position="137"/>
    </location>
</feature>
<evidence type="ECO:0000256" key="1">
    <source>
        <dbReference type="SAM" id="Coils"/>
    </source>
</evidence>